<dbReference type="PRINTS" id="PR00142">
    <property type="entry name" value="RECA"/>
</dbReference>
<dbReference type="GO" id="GO:0006281">
    <property type="term" value="P:DNA repair"/>
    <property type="evidence" value="ECO:0007669"/>
    <property type="project" value="InterPro"/>
</dbReference>
<keyword evidence="5" id="KW-0233">DNA recombination</keyword>
<dbReference type="Gene3D" id="3.40.50.300">
    <property type="entry name" value="P-loop containing nucleotide triphosphate hydrolases"/>
    <property type="match status" value="1"/>
</dbReference>
<dbReference type="InterPro" id="IPR013765">
    <property type="entry name" value="DNA_recomb/repair_RecA"/>
</dbReference>
<evidence type="ECO:0000256" key="5">
    <source>
        <dbReference type="ARBA" id="ARBA00023172"/>
    </source>
</evidence>
<dbReference type="PROSITE" id="PS00321">
    <property type="entry name" value="RECA_1"/>
    <property type="match status" value="1"/>
</dbReference>
<dbReference type="Pfam" id="PF00154">
    <property type="entry name" value="RecA_N"/>
    <property type="match status" value="1"/>
</dbReference>
<dbReference type="GO" id="GO:0008094">
    <property type="term" value="F:ATP-dependent activity, acting on DNA"/>
    <property type="evidence" value="ECO:0007669"/>
    <property type="project" value="InterPro"/>
</dbReference>
<sequence length="218" mass="24908">MLLSKLYWVGSTHIISFIRVVFGGATGVLFYFIRRTWIAALVPKCEVDGELGDAHMAMRARLMSQVRSKLATFGSCAPSEVTCGGNALKFYSSIRLNIRRIGLVKKGEEVLLVCFRLTQRKRKWVLCSCWRNYSNPSSRRLWQDSENRTLLSNLLIKNSSQRPKIVTIEDNLMVVGCKGRILARQLARHIRLDYATGGLSSPFSEPRLIENHCYDFRF</sequence>
<protein>
    <recommendedName>
        <fullName evidence="7">RecA family profile 2 domain-containing protein</fullName>
    </recommendedName>
</protein>
<dbReference type="InterPro" id="IPR020587">
    <property type="entry name" value="RecA_monomer-monomer_interface"/>
</dbReference>
<dbReference type="AlphaFoldDB" id="A0AA35Z231"/>
<feature type="transmembrane region" description="Helical" evidence="6">
    <location>
        <begin position="6"/>
        <end position="33"/>
    </location>
</feature>
<dbReference type="GO" id="GO:0005524">
    <property type="term" value="F:ATP binding"/>
    <property type="evidence" value="ECO:0007669"/>
    <property type="project" value="UniProtKB-KW"/>
</dbReference>
<organism evidence="8 9">
    <name type="scientific">Lactuca saligna</name>
    <name type="common">Willowleaf lettuce</name>
    <dbReference type="NCBI Taxonomy" id="75948"/>
    <lineage>
        <taxon>Eukaryota</taxon>
        <taxon>Viridiplantae</taxon>
        <taxon>Streptophyta</taxon>
        <taxon>Embryophyta</taxon>
        <taxon>Tracheophyta</taxon>
        <taxon>Spermatophyta</taxon>
        <taxon>Magnoliopsida</taxon>
        <taxon>eudicotyledons</taxon>
        <taxon>Gunneridae</taxon>
        <taxon>Pentapetalae</taxon>
        <taxon>asterids</taxon>
        <taxon>campanulids</taxon>
        <taxon>Asterales</taxon>
        <taxon>Asteraceae</taxon>
        <taxon>Cichorioideae</taxon>
        <taxon>Cichorieae</taxon>
        <taxon>Lactucinae</taxon>
        <taxon>Lactuca</taxon>
    </lineage>
</organism>
<dbReference type="GO" id="GO:0003697">
    <property type="term" value="F:single-stranded DNA binding"/>
    <property type="evidence" value="ECO:0007669"/>
    <property type="project" value="InterPro"/>
</dbReference>
<dbReference type="InterPro" id="IPR020584">
    <property type="entry name" value="DNA_recomb/repair_RecA_CS"/>
</dbReference>
<keyword evidence="6" id="KW-1133">Transmembrane helix</keyword>
<comment type="similarity">
    <text evidence="1">Belongs to the RecA family.</text>
</comment>
<name>A0AA35Z231_LACSI</name>
<reference evidence="8" key="1">
    <citation type="submission" date="2023-04" db="EMBL/GenBank/DDBJ databases">
        <authorList>
            <person name="Vijverberg K."/>
            <person name="Xiong W."/>
            <person name="Schranz E."/>
        </authorList>
    </citation>
    <scope>NUCLEOTIDE SEQUENCE</scope>
</reference>
<keyword evidence="4" id="KW-0238">DNA-binding</keyword>
<keyword evidence="6" id="KW-0472">Membrane</keyword>
<evidence type="ECO:0000256" key="2">
    <source>
        <dbReference type="ARBA" id="ARBA00022741"/>
    </source>
</evidence>
<dbReference type="Proteomes" id="UP001177003">
    <property type="component" value="Chromosome 5"/>
</dbReference>
<dbReference type="InterPro" id="IPR049428">
    <property type="entry name" value="RecA-like_N"/>
</dbReference>
<accession>A0AA35Z231</accession>
<keyword evidence="3" id="KW-0067">ATP-binding</keyword>
<dbReference type="EMBL" id="OX465081">
    <property type="protein sequence ID" value="CAI9284341.1"/>
    <property type="molecule type" value="Genomic_DNA"/>
</dbReference>
<dbReference type="PANTHER" id="PTHR45900">
    <property type="entry name" value="RECA"/>
    <property type="match status" value="1"/>
</dbReference>
<evidence type="ECO:0000256" key="1">
    <source>
        <dbReference type="ARBA" id="ARBA00009391"/>
    </source>
</evidence>
<evidence type="ECO:0000259" key="7">
    <source>
        <dbReference type="PROSITE" id="PS50163"/>
    </source>
</evidence>
<feature type="domain" description="RecA family profile 2" evidence="7">
    <location>
        <begin position="70"/>
        <end position="123"/>
    </location>
</feature>
<dbReference type="InterPro" id="IPR027417">
    <property type="entry name" value="P-loop_NTPase"/>
</dbReference>
<evidence type="ECO:0000256" key="3">
    <source>
        <dbReference type="ARBA" id="ARBA00022840"/>
    </source>
</evidence>
<evidence type="ECO:0000313" key="9">
    <source>
        <dbReference type="Proteomes" id="UP001177003"/>
    </source>
</evidence>
<evidence type="ECO:0000256" key="6">
    <source>
        <dbReference type="SAM" id="Phobius"/>
    </source>
</evidence>
<evidence type="ECO:0000313" key="8">
    <source>
        <dbReference type="EMBL" id="CAI9284341.1"/>
    </source>
</evidence>
<evidence type="ECO:0000256" key="4">
    <source>
        <dbReference type="ARBA" id="ARBA00023125"/>
    </source>
</evidence>
<dbReference type="GO" id="GO:0006310">
    <property type="term" value="P:DNA recombination"/>
    <property type="evidence" value="ECO:0007669"/>
    <property type="project" value="UniProtKB-KW"/>
</dbReference>
<proteinExistence type="inferred from homology"/>
<keyword evidence="6" id="KW-0812">Transmembrane</keyword>
<dbReference type="PROSITE" id="PS50163">
    <property type="entry name" value="RECA_3"/>
    <property type="match status" value="1"/>
</dbReference>
<keyword evidence="9" id="KW-1185">Reference proteome</keyword>
<dbReference type="PANTHER" id="PTHR45900:SF6">
    <property type="entry name" value="DNA REPAIR PROTEIN RECA HOMOLOG 3, MITOCHONDRIAL-RELATED"/>
    <property type="match status" value="1"/>
</dbReference>
<keyword evidence="2" id="KW-0547">Nucleotide-binding</keyword>
<gene>
    <name evidence="8" type="ORF">LSALG_LOCUS23874</name>
</gene>